<dbReference type="AlphaFoldDB" id="A0A813R082"/>
<organism evidence="1 2">
    <name type="scientific">Brachionus calyciflorus</name>
    <dbReference type="NCBI Taxonomy" id="104777"/>
    <lineage>
        <taxon>Eukaryota</taxon>
        <taxon>Metazoa</taxon>
        <taxon>Spiralia</taxon>
        <taxon>Gnathifera</taxon>
        <taxon>Rotifera</taxon>
        <taxon>Eurotatoria</taxon>
        <taxon>Monogononta</taxon>
        <taxon>Pseudotrocha</taxon>
        <taxon>Ploima</taxon>
        <taxon>Brachionidae</taxon>
        <taxon>Brachionus</taxon>
    </lineage>
</organism>
<dbReference type="Proteomes" id="UP000663879">
    <property type="component" value="Unassembled WGS sequence"/>
</dbReference>
<accession>A0A813R082</accession>
<proteinExistence type="predicted"/>
<evidence type="ECO:0000313" key="1">
    <source>
        <dbReference type="EMBL" id="CAF0776057.1"/>
    </source>
</evidence>
<name>A0A813R082_9BILA</name>
<sequence length="83" mass="10088">MKIVKLDLTTLEERKLRGDLIQQFKIVNNLDQIEWHYPLGQLSSRYDTRSHNFGFDKQLVRNCSQRFNFFTNRTTNVWNTRPR</sequence>
<dbReference type="OrthoDB" id="276744at2759"/>
<keyword evidence="2" id="KW-1185">Reference proteome</keyword>
<gene>
    <name evidence="1" type="ORF">OXX778_LOCUS5207</name>
</gene>
<evidence type="ECO:0000313" key="2">
    <source>
        <dbReference type="Proteomes" id="UP000663879"/>
    </source>
</evidence>
<reference evidence="1" key="1">
    <citation type="submission" date="2021-02" db="EMBL/GenBank/DDBJ databases">
        <authorList>
            <person name="Nowell W R."/>
        </authorList>
    </citation>
    <scope>NUCLEOTIDE SEQUENCE</scope>
    <source>
        <strain evidence="1">Ploen Becks lab</strain>
    </source>
</reference>
<comment type="caution">
    <text evidence="1">The sequence shown here is derived from an EMBL/GenBank/DDBJ whole genome shotgun (WGS) entry which is preliminary data.</text>
</comment>
<dbReference type="EMBL" id="CAJNOC010000554">
    <property type="protein sequence ID" value="CAF0776057.1"/>
    <property type="molecule type" value="Genomic_DNA"/>
</dbReference>
<protein>
    <submittedName>
        <fullName evidence="1">Uncharacterized protein</fullName>
    </submittedName>
</protein>